<comment type="caution">
    <text evidence="2">The sequence shown here is derived from an EMBL/GenBank/DDBJ whole genome shotgun (WGS) entry which is preliminary data.</text>
</comment>
<accession>A0A1Q4KQE0</accession>
<dbReference type="OrthoDB" id="6929416at2"/>
<dbReference type="EMBL" id="MPJD01000017">
    <property type="protein sequence ID" value="OKA25330.1"/>
    <property type="molecule type" value="Genomic_DNA"/>
</dbReference>
<evidence type="ECO:0000313" key="3">
    <source>
        <dbReference type="Proteomes" id="UP000185990"/>
    </source>
</evidence>
<reference evidence="2 3" key="1">
    <citation type="submission" date="2016-11" db="EMBL/GenBank/DDBJ databases">
        <title>Draft genome of Pseudomonas versuta A4R1.12.</title>
        <authorList>
            <person name="See-Too W.-S."/>
        </authorList>
    </citation>
    <scope>NUCLEOTIDE SEQUENCE [LARGE SCALE GENOMIC DNA]</scope>
    <source>
        <strain evidence="2 3">A4R1.12</strain>
    </source>
</reference>
<name>A0A0M3UCX8_9PSED</name>
<evidence type="ECO:0000313" key="1">
    <source>
        <dbReference type="EMBL" id="OKA24757.1"/>
    </source>
</evidence>
<organism evidence="2 3">
    <name type="scientific">Pseudomonas versuta</name>
    <dbReference type="NCBI Taxonomy" id="1788301"/>
    <lineage>
        <taxon>Bacteria</taxon>
        <taxon>Pseudomonadati</taxon>
        <taxon>Pseudomonadota</taxon>
        <taxon>Gammaproteobacteria</taxon>
        <taxon>Pseudomonadales</taxon>
        <taxon>Pseudomonadaceae</taxon>
        <taxon>Pseudomonas</taxon>
    </lineage>
</organism>
<keyword evidence="4" id="KW-1185">Reference proteome</keyword>
<accession>A0A0M3UCX8</accession>
<dbReference type="KEGG" id="ppsy:AOC04_01110"/>
<dbReference type="AlphaFoldDB" id="A0A0M3UCX8"/>
<evidence type="ECO:0000313" key="4">
    <source>
        <dbReference type="Proteomes" id="UP000186677"/>
    </source>
</evidence>
<dbReference type="EMBL" id="MPJC01000001">
    <property type="protein sequence ID" value="OKA24757.1"/>
    <property type="molecule type" value="Genomic_DNA"/>
</dbReference>
<protein>
    <submittedName>
        <fullName evidence="2">Uncharacterized protein</fullName>
    </submittedName>
</protein>
<gene>
    <name evidence="1" type="ORF">BOH73_02380</name>
    <name evidence="2" type="ORF">BOH74_09635</name>
</gene>
<dbReference type="Proteomes" id="UP000186677">
    <property type="component" value="Unassembled WGS sequence"/>
</dbReference>
<proteinExistence type="predicted"/>
<reference evidence="1 4" key="2">
    <citation type="submission" date="2016-11" db="EMBL/GenBank/DDBJ databases">
        <title>Draft genome of Pseudomonas versuta A4R1.5.</title>
        <authorList>
            <person name="See-Too W.-S."/>
        </authorList>
    </citation>
    <scope>NUCLEOTIDE SEQUENCE [LARGE SCALE GENOMIC DNA]</scope>
    <source>
        <strain evidence="1 4">A4R1.5</strain>
    </source>
</reference>
<dbReference type="Proteomes" id="UP000185990">
    <property type="component" value="Unassembled WGS sequence"/>
</dbReference>
<sequence length="65" mass="7491">MELVCNKAIDHVSNKKPLLTRDLPIRQMAIVQGYMQFRKRANPWQGEVLAKKTNCIVQAVLEVVR</sequence>
<evidence type="ECO:0000313" key="2">
    <source>
        <dbReference type="EMBL" id="OKA25330.1"/>
    </source>
</evidence>